<dbReference type="Pfam" id="PF00003">
    <property type="entry name" value="7tm_3"/>
    <property type="match status" value="1"/>
</dbReference>
<dbReference type="InterPro" id="IPR001828">
    <property type="entry name" value="ANF_lig-bd_rcpt"/>
</dbReference>
<keyword evidence="5 10" id="KW-0472">Membrane</keyword>
<keyword evidence="3 10" id="KW-1133">Transmembrane helix</keyword>
<dbReference type="InterPro" id="IPR002455">
    <property type="entry name" value="GPCR3_GABA-B"/>
</dbReference>
<evidence type="ECO:0000313" key="14">
    <source>
        <dbReference type="Proteomes" id="UP001527925"/>
    </source>
</evidence>
<evidence type="ECO:0000313" key="13">
    <source>
        <dbReference type="EMBL" id="KAL2914841.1"/>
    </source>
</evidence>
<comment type="subcellular location">
    <subcellularLocation>
        <location evidence="1">Membrane</location>
        <topology evidence="1">Multi-pass membrane protein</topology>
    </subcellularLocation>
</comment>
<accession>A0ABR4N5N5</accession>
<feature type="transmembrane region" description="Helical" evidence="10">
    <location>
        <begin position="706"/>
        <end position="723"/>
    </location>
</feature>
<evidence type="ECO:0000256" key="3">
    <source>
        <dbReference type="ARBA" id="ARBA00022989"/>
    </source>
</evidence>
<protein>
    <recommendedName>
        <fullName evidence="12">G-protein coupled receptors family 3 profile domain-containing protein</fullName>
    </recommendedName>
</protein>
<gene>
    <name evidence="13" type="ORF">HK105_205583</name>
</gene>
<feature type="transmembrane region" description="Helical" evidence="10">
    <location>
        <begin position="550"/>
        <end position="570"/>
    </location>
</feature>
<evidence type="ECO:0000256" key="10">
    <source>
        <dbReference type="SAM" id="Phobius"/>
    </source>
</evidence>
<dbReference type="PANTHER" id="PTHR10519">
    <property type="entry name" value="GABA-B RECEPTOR"/>
    <property type="match status" value="1"/>
</dbReference>
<evidence type="ECO:0000256" key="1">
    <source>
        <dbReference type="ARBA" id="ARBA00004141"/>
    </source>
</evidence>
<feature type="transmembrane region" description="Helical" evidence="10">
    <location>
        <begin position="743"/>
        <end position="760"/>
    </location>
</feature>
<dbReference type="SUPFAM" id="SSF53822">
    <property type="entry name" value="Periplasmic binding protein-like I"/>
    <property type="match status" value="1"/>
</dbReference>
<feature type="domain" description="G-protein coupled receptors family 3 profile" evidence="12">
    <location>
        <begin position="535"/>
        <end position="753"/>
    </location>
</feature>
<feature type="transmembrane region" description="Helical" evidence="10">
    <location>
        <begin position="621"/>
        <end position="643"/>
    </location>
</feature>
<dbReference type="EMBL" id="JADGIZ020000029">
    <property type="protein sequence ID" value="KAL2914841.1"/>
    <property type="molecule type" value="Genomic_DNA"/>
</dbReference>
<feature type="region of interest" description="Disordered" evidence="9">
    <location>
        <begin position="777"/>
        <end position="855"/>
    </location>
</feature>
<dbReference type="InterPro" id="IPR017978">
    <property type="entry name" value="GPCR_3_C"/>
</dbReference>
<keyword evidence="7" id="KW-0325">Glycoprotein</keyword>
<evidence type="ECO:0000256" key="4">
    <source>
        <dbReference type="ARBA" id="ARBA00023040"/>
    </source>
</evidence>
<feature type="compositionally biased region" description="Basic and acidic residues" evidence="9">
    <location>
        <begin position="829"/>
        <end position="844"/>
    </location>
</feature>
<feature type="transmembrane region" description="Helical" evidence="10">
    <location>
        <begin position="516"/>
        <end position="538"/>
    </location>
</feature>
<dbReference type="InterPro" id="IPR000337">
    <property type="entry name" value="GPCR_3"/>
</dbReference>
<evidence type="ECO:0000256" key="5">
    <source>
        <dbReference type="ARBA" id="ARBA00023136"/>
    </source>
</evidence>
<organism evidence="13 14">
    <name type="scientific">Polyrhizophydium stewartii</name>
    <dbReference type="NCBI Taxonomy" id="2732419"/>
    <lineage>
        <taxon>Eukaryota</taxon>
        <taxon>Fungi</taxon>
        <taxon>Fungi incertae sedis</taxon>
        <taxon>Chytridiomycota</taxon>
        <taxon>Chytridiomycota incertae sedis</taxon>
        <taxon>Chytridiomycetes</taxon>
        <taxon>Rhizophydiales</taxon>
        <taxon>Rhizophydiales incertae sedis</taxon>
        <taxon>Polyrhizophydium</taxon>
    </lineage>
</organism>
<feature type="compositionally biased region" description="Low complexity" evidence="9">
    <location>
        <begin position="777"/>
        <end position="792"/>
    </location>
</feature>
<evidence type="ECO:0000256" key="6">
    <source>
        <dbReference type="ARBA" id="ARBA00023170"/>
    </source>
</evidence>
<dbReference type="Proteomes" id="UP001527925">
    <property type="component" value="Unassembled WGS sequence"/>
</dbReference>
<dbReference type="Pfam" id="PF01094">
    <property type="entry name" value="ANF_receptor"/>
    <property type="match status" value="1"/>
</dbReference>
<keyword evidence="11" id="KW-0732">Signal</keyword>
<dbReference type="Gene3D" id="3.40.50.2300">
    <property type="match status" value="2"/>
</dbReference>
<comment type="caution">
    <text evidence="13">The sequence shown here is derived from an EMBL/GenBank/DDBJ whole genome shotgun (WGS) entry which is preliminary data.</text>
</comment>
<keyword evidence="2 10" id="KW-0812">Transmembrane</keyword>
<feature type="chain" id="PRO_5047090606" description="G-protein coupled receptors family 3 profile domain-containing protein" evidence="11">
    <location>
        <begin position="36"/>
        <end position="1028"/>
    </location>
</feature>
<keyword evidence="4" id="KW-0297">G-protein coupled receptor</keyword>
<evidence type="ECO:0000256" key="11">
    <source>
        <dbReference type="SAM" id="SignalP"/>
    </source>
</evidence>
<dbReference type="PRINTS" id="PR00248">
    <property type="entry name" value="GPCRMGR"/>
</dbReference>
<feature type="transmembrane region" description="Helical" evidence="10">
    <location>
        <begin position="673"/>
        <end position="694"/>
    </location>
</feature>
<sequence length="1028" mass="112238">MQESNSIAAGKARAAWAAWAAALGVLLVAAPPAEAARSTNKTESRVGITVVTDSSTMALEQLYFGIRMAVLELNANTTFLQDVTIYMNRLVMPSFSTKPATVYDSSITMCDSGNQLALAETMSSTAAMAANMVCPKYHQFSTNSAIPALSDKTIYPLFFRFVTNLGQKIRISVSIFKYFGWSKIGMVYGASGLWPPSAATALQYFPQAGIDIVAIYKVPDYKSSLSQYYYPQIKAGFEYLRSTNIRVFLLAVSSSNIIDIMMAANRTDLVGPNYVWVSIQSGVTYDTAGQARWDTTLDPSVMRGVLLTSSQAGPFASDPFYQAWFTRMQAFVSYSIANDASLYTTMNFAQTNTKSPDYPQNFFFDDPGTNTLPSSNVLIGYDGMMAIARAWEAAIIKAGTNGQALANGSLLSSISLNDVTSQLGIYANVYGIKVFASSGDPVVNPYFVNQIDGTSLAGGTINTGTMFVDPVSGAAMFTPDPAKFFWSGNRSFSDVPISYVPSSTEYPDWASPGVRFMIAISSLASLYCLGLATGLMVLRAEPLIRAASPYILFVTALGLAIVPLNVYTLIDKHKSIGCSLRAFPIGLGLTIALSSMGAKASAAHDVALQLYSSMLMQDKALYVMTAIMTGLMGIILIVFRFVAPIQEVVLYIEAADRYVYTCGTTTRASTAGVIIVMVIIILLMLGVIALAYAIRGIPDQFNDVKELSYGFYLIFVFGAVLMAEGFSDTSSVSRQFYVENITISIATILVATFMVGMPIFRQLTTTAIFKLRSTSRSSKSSHSRSTANASASESDMLSDRARSPPASKRSGDLLGRGGPANAKSSGDVLSDKEEDAGKETDKEGPSAAQIARAKKKQKKIEAKTLLYRDMKVETKKAMLSPDQYAKFKTCKAAMLKEKSAVILRGKYLPQWRRIRFMIFLDPANVLRFTLRAEDDGFHYVNFIGIRSMRAIEASEFGFQNVIDMQFDTYRILVPFEDHLLMHVWANAIARMVVSHTDPAQIGSMLQNEYFSEFTLTKLVVPKIKVTKK</sequence>
<dbReference type="InterPro" id="IPR028082">
    <property type="entry name" value="Peripla_BP_I"/>
</dbReference>
<name>A0ABR4N5N5_9FUNG</name>
<evidence type="ECO:0000256" key="7">
    <source>
        <dbReference type="ARBA" id="ARBA00023180"/>
    </source>
</evidence>
<dbReference type="PROSITE" id="PS50259">
    <property type="entry name" value="G_PROTEIN_RECEP_F3_4"/>
    <property type="match status" value="1"/>
</dbReference>
<evidence type="ECO:0000256" key="2">
    <source>
        <dbReference type="ARBA" id="ARBA00022692"/>
    </source>
</evidence>
<feature type="signal peptide" evidence="11">
    <location>
        <begin position="1"/>
        <end position="35"/>
    </location>
</feature>
<evidence type="ECO:0000256" key="9">
    <source>
        <dbReference type="SAM" id="MobiDB-lite"/>
    </source>
</evidence>
<evidence type="ECO:0000259" key="12">
    <source>
        <dbReference type="PROSITE" id="PS50259"/>
    </source>
</evidence>
<keyword evidence="8" id="KW-0807">Transducer</keyword>
<keyword evidence="14" id="KW-1185">Reference proteome</keyword>
<keyword evidence="6" id="KW-0675">Receptor</keyword>
<reference evidence="13 14" key="1">
    <citation type="submission" date="2023-09" db="EMBL/GenBank/DDBJ databases">
        <title>Pangenome analysis of Batrachochytrium dendrobatidis and related Chytrids.</title>
        <authorList>
            <person name="Yacoub M.N."/>
            <person name="Stajich J.E."/>
            <person name="James T.Y."/>
        </authorList>
    </citation>
    <scope>NUCLEOTIDE SEQUENCE [LARGE SCALE GENOMIC DNA]</scope>
    <source>
        <strain evidence="13 14">JEL0888</strain>
    </source>
</reference>
<evidence type="ECO:0000256" key="8">
    <source>
        <dbReference type="ARBA" id="ARBA00023224"/>
    </source>
</evidence>
<dbReference type="PANTHER" id="PTHR10519:SF20">
    <property type="entry name" value="G-PROTEIN COUPLED RECEPTOR 156-RELATED"/>
    <property type="match status" value="1"/>
</dbReference>
<proteinExistence type="predicted"/>